<comment type="caution">
    <text evidence="2">The sequence shown here is derived from an EMBL/GenBank/DDBJ whole genome shotgun (WGS) entry which is preliminary data.</text>
</comment>
<keyword evidence="1" id="KW-0812">Transmembrane</keyword>
<feature type="transmembrane region" description="Helical" evidence="1">
    <location>
        <begin position="40"/>
        <end position="62"/>
    </location>
</feature>
<keyword evidence="1" id="KW-1133">Transmembrane helix</keyword>
<sequence length="429" mass="43122">MDLDLGTALHDAARASASTLPDLEPAPVMRRIRRRRAARTAGGSVVGLAAAGAVAVGTLQLVEDRTVQPAPAPPATSLATPVPDDAPWRVVTPTGDLGCGLPVPAFEDPPGDADLHLEPAADHTTVVAGERLTLDTVLVNGGERDLDATNPSGVRVWFAQDGTVVGTWAPPGGPAPDVRLPAGARVSQPLAGVPITCSTDGAAAAALAPGAYDVYLSVALTLADGDALEVAGGPLGLVVTGGAPATAPPSTDPHPAAEDLVLSPAGLGPLAVGRPPATNPGAAMIEWDPDLCADSGGSPGRWVPAGYAPEVRDGEPRPLFHVAADDRQVSRIDVLSATVRTAEGVGVGTTVDELRAAYPALEGPLEGPQSRVWWLTGPSGTLVLETQGAEGGLQPEGTPESVVLMRVHAAGTEAAYPTASSDDVAGGCL</sequence>
<evidence type="ECO:0000313" key="3">
    <source>
        <dbReference type="Proteomes" id="UP000321181"/>
    </source>
</evidence>
<keyword evidence="3" id="KW-1185">Reference proteome</keyword>
<protein>
    <submittedName>
        <fullName evidence="2">Uncharacterized protein</fullName>
    </submittedName>
</protein>
<dbReference type="EMBL" id="BJYY01000001">
    <property type="protein sequence ID" value="GEO32681.1"/>
    <property type="molecule type" value="Genomic_DNA"/>
</dbReference>
<reference evidence="2 3" key="1">
    <citation type="submission" date="2019-07" db="EMBL/GenBank/DDBJ databases">
        <title>Whole genome shotgun sequence of Cellulomonas aerilata NBRC 106308.</title>
        <authorList>
            <person name="Hosoyama A."/>
            <person name="Uohara A."/>
            <person name="Ohji S."/>
            <person name="Ichikawa N."/>
        </authorList>
    </citation>
    <scope>NUCLEOTIDE SEQUENCE [LARGE SCALE GENOMIC DNA]</scope>
    <source>
        <strain evidence="2 3">NBRC 106308</strain>
    </source>
</reference>
<dbReference type="AlphaFoldDB" id="A0A512D891"/>
<dbReference type="OrthoDB" id="4828176at2"/>
<organism evidence="2 3">
    <name type="scientific">Cellulomonas aerilata</name>
    <dbReference type="NCBI Taxonomy" id="515326"/>
    <lineage>
        <taxon>Bacteria</taxon>
        <taxon>Bacillati</taxon>
        <taxon>Actinomycetota</taxon>
        <taxon>Actinomycetes</taxon>
        <taxon>Micrococcales</taxon>
        <taxon>Cellulomonadaceae</taxon>
        <taxon>Cellulomonas</taxon>
    </lineage>
</organism>
<proteinExistence type="predicted"/>
<evidence type="ECO:0000256" key="1">
    <source>
        <dbReference type="SAM" id="Phobius"/>
    </source>
</evidence>
<keyword evidence="1" id="KW-0472">Membrane</keyword>
<gene>
    <name evidence="2" type="ORF">CAE01nite_04060</name>
</gene>
<evidence type="ECO:0000313" key="2">
    <source>
        <dbReference type="EMBL" id="GEO32681.1"/>
    </source>
</evidence>
<dbReference type="Proteomes" id="UP000321181">
    <property type="component" value="Unassembled WGS sequence"/>
</dbReference>
<name>A0A512D891_9CELL</name>
<accession>A0A512D891</accession>
<dbReference type="RefSeq" id="WP_146899141.1">
    <property type="nucleotide sequence ID" value="NZ_BAAARM010000001.1"/>
</dbReference>